<keyword evidence="1" id="KW-0472">Membrane</keyword>
<organism evidence="2 3">
    <name type="scientific">Segatella oulorum</name>
    <dbReference type="NCBI Taxonomy" id="28136"/>
    <lineage>
        <taxon>Bacteria</taxon>
        <taxon>Pseudomonadati</taxon>
        <taxon>Bacteroidota</taxon>
        <taxon>Bacteroidia</taxon>
        <taxon>Bacteroidales</taxon>
        <taxon>Prevotellaceae</taxon>
        <taxon>Segatella</taxon>
    </lineage>
</organism>
<name>A0A1T4N7Y9_9BACT</name>
<evidence type="ECO:0000313" key="2">
    <source>
        <dbReference type="EMBL" id="SJZ75321.1"/>
    </source>
</evidence>
<keyword evidence="1" id="KW-1133">Transmembrane helix</keyword>
<dbReference type="Proteomes" id="UP000190065">
    <property type="component" value="Unassembled WGS sequence"/>
</dbReference>
<feature type="transmembrane region" description="Helical" evidence="1">
    <location>
        <begin position="12"/>
        <end position="31"/>
    </location>
</feature>
<sequence>MKKSTWRKHHKWLGLICAFFLIMFALSGLVLNHPRLFASVNVSRSLLPASYRYMQWNRGLLKGTLKWRGKVLIYGNNGIWMTDSMGAGLKDFNRGLPTGADYRQIKRLCLTPQQQLFALGQYGLYRLQGNGIWHEVALQNDANERLVDMSLQGDSLVIASRSMLFCAVPPYKQFRPITLLPPQGYDGRVSLFRLVWLLHSGELFGIVGVLVVDAIAFVLIFLSLTGVVYFFLPRMRRNKHPKFMRWLLQWHNHVGRLSIVCTLLLSFTGWLLRPPALIAIVSSRVHPLPFSTMDSENAWHDKLRSLQYDAAQGDWLLYSSEGFYALKTLKSTPKPEPVQPPVSVMGINVEEKDAQGRWLIGSFSGMYRWDRAQGYATDYFDGGPMQPVSGPPIGKNAVAGYSNDFKVGALVADYNEGTARLPMPQWMQTLPMSLRNVALEVHTGRIYTFLSLLQVLYIFLIGLSVMWCLWSGWKLRKLSKTPS</sequence>
<keyword evidence="1" id="KW-0812">Transmembrane</keyword>
<gene>
    <name evidence="2" type="ORF">SAMN02745202_00975</name>
</gene>
<dbReference type="RefSeq" id="WP_025070449.1">
    <property type="nucleotide sequence ID" value="NZ_FUXK01000009.1"/>
</dbReference>
<dbReference type="STRING" id="28136.SAMN02745202_00975"/>
<reference evidence="2 3" key="1">
    <citation type="submission" date="2017-02" db="EMBL/GenBank/DDBJ databases">
        <authorList>
            <person name="Peterson S.W."/>
        </authorList>
    </citation>
    <scope>NUCLEOTIDE SEQUENCE [LARGE SCALE GENOMIC DNA]</scope>
    <source>
        <strain evidence="2 3">ATCC 43324</strain>
    </source>
</reference>
<dbReference type="eggNOG" id="COG3182">
    <property type="taxonomic scope" value="Bacteria"/>
</dbReference>
<dbReference type="EMBL" id="FUXK01000009">
    <property type="protein sequence ID" value="SJZ75321.1"/>
    <property type="molecule type" value="Genomic_DNA"/>
</dbReference>
<proteinExistence type="predicted"/>
<dbReference type="Pfam" id="PF03929">
    <property type="entry name" value="PepSY_TM"/>
    <property type="match status" value="1"/>
</dbReference>
<dbReference type="InterPro" id="IPR005625">
    <property type="entry name" value="PepSY-ass_TM"/>
</dbReference>
<feature type="transmembrane region" description="Helical" evidence="1">
    <location>
        <begin position="203"/>
        <end position="232"/>
    </location>
</feature>
<dbReference type="AlphaFoldDB" id="A0A1T4N7Y9"/>
<accession>A0A1T4N7Y9</accession>
<protein>
    <submittedName>
        <fullName evidence="2">PepSY-associated TM region</fullName>
    </submittedName>
</protein>
<evidence type="ECO:0000313" key="3">
    <source>
        <dbReference type="Proteomes" id="UP000190065"/>
    </source>
</evidence>
<evidence type="ECO:0000256" key="1">
    <source>
        <dbReference type="SAM" id="Phobius"/>
    </source>
</evidence>
<feature type="transmembrane region" description="Helical" evidence="1">
    <location>
        <begin position="253"/>
        <end position="272"/>
    </location>
</feature>
<feature type="transmembrane region" description="Helical" evidence="1">
    <location>
        <begin position="446"/>
        <end position="470"/>
    </location>
</feature>